<feature type="domain" description="DAC" evidence="11">
    <location>
        <begin position="88"/>
        <end position="253"/>
    </location>
</feature>
<dbReference type="InterPro" id="IPR003390">
    <property type="entry name" value="DNA_integrity_scan_DisA_N"/>
</dbReference>
<dbReference type="Proteomes" id="UP000264141">
    <property type="component" value="Unassembled WGS sequence"/>
</dbReference>
<dbReference type="PIRSF" id="PIRSF004793">
    <property type="entry name" value="UCP004793"/>
    <property type="match status" value="1"/>
</dbReference>
<sequence>MADLLSEIGFLFQRLTWFSALDLALVTLIIFGLLVMLRETQAVVLLRGVIFLVIFLSLLTSLVDLPAFSWLIRTTLPALLLAIPVIFAPEIRRGLERLGRAGSGQLLGLREGAGLMDETITAIVTAAARLSAREHGALIVLQRSDSLEDYIRTGVRMNARVTPELLLQIFYPNTPLHDGAVIITGNLIAAAACVMPLSASGVLNRTPDRQMGLRHRAALGISEATDAVAIVVSEETGMISVSHNGRMIRRLDSERLENILHTFYQAPATGADLFGRLTGLFRRQGPRPPTGKEGA</sequence>
<dbReference type="RefSeq" id="WP_062193687.1">
    <property type="nucleotide sequence ID" value="NZ_DF967965.1"/>
</dbReference>
<keyword evidence="7 10" id="KW-0067">ATP-binding</keyword>
<accession>A0A3D1JJ69</accession>
<dbReference type="InterPro" id="IPR050338">
    <property type="entry name" value="DisA"/>
</dbReference>
<dbReference type="EC" id="2.7.7.85" evidence="10"/>
<dbReference type="PANTHER" id="PTHR34185:SF1">
    <property type="entry name" value="DIADENYLATE CYCLASE"/>
    <property type="match status" value="1"/>
</dbReference>
<dbReference type="GO" id="GO:0106408">
    <property type="term" value="F:diadenylate cyclase activity"/>
    <property type="evidence" value="ECO:0007669"/>
    <property type="project" value="UniProtKB-EC"/>
</dbReference>
<organism evidence="12 13">
    <name type="scientific">Anaerolinea thermolimosa</name>
    <dbReference type="NCBI Taxonomy" id="229919"/>
    <lineage>
        <taxon>Bacteria</taxon>
        <taxon>Bacillati</taxon>
        <taxon>Chloroflexota</taxon>
        <taxon>Anaerolineae</taxon>
        <taxon>Anaerolineales</taxon>
        <taxon>Anaerolineaceae</taxon>
        <taxon>Anaerolinea</taxon>
    </lineage>
</organism>
<comment type="catalytic activity">
    <reaction evidence="1 10">
        <text>2 ATP = 3',3'-c-di-AMP + 2 diphosphate</text>
        <dbReference type="Rhea" id="RHEA:35655"/>
        <dbReference type="ChEBI" id="CHEBI:30616"/>
        <dbReference type="ChEBI" id="CHEBI:33019"/>
        <dbReference type="ChEBI" id="CHEBI:71500"/>
        <dbReference type="EC" id="2.7.7.85"/>
    </reaction>
</comment>
<evidence type="ECO:0000256" key="2">
    <source>
        <dbReference type="ARBA" id="ARBA00022475"/>
    </source>
</evidence>
<comment type="subunit">
    <text evidence="10">Probably a homodimer.</text>
</comment>
<evidence type="ECO:0000259" key="11">
    <source>
        <dbReference type="PROSITE" id="PS51794"/>
    </source>
</evidence>
<comment type="function">
    <text evidence="10">Catalyzes the condensation of 2 ATP molecules into cyclic di-AMP (c-di-AMP), a second messenger used to regulate differing processes in different bacteria.</text>
</comment>
<keyword evidence="6 10" id="KW-0547">Nucleotide-binding</keyword>
<keyword evidence="8 10" id="KW-1133">Transmembrane helix</keyword>
<evidence type="ECO:0000256" key="9">
    <source>
        <dbReference type="ARBA" id="ARBA00023136"/>
    </source>
</evidence>
<reference evidence="12 13" key="1">
    <citation type="journal article" date="2018" name="Nat. Biotechnol.">
        <title>A standardized bacterial taxonomy based on genome phylogeny substantially revises the tree of life.</title>
        <authorList>
            <person name="Parks D.H."/>
            <person name="Chuvochina M."/>
            <person name="Waite D.W."/>
            <person name="Rinke C."/>
            <person name="Skarshewski A."/>
            <person name="Chaumeil P.A."/>
            <person name="Hugenholtz P."/>
        </authorList>
    </citation>
    <scope>NUCLEOTIDE SEQUENCE [LARGE SCALE GENOMIC DNA]</scope>
    <source>
        <strain evidence="12">UBA8781</strain>
    </source>
</reference>
<keyword evidence="4 10" id="KW-0812">Transmembrane</keyword>
<dbReference type="HAMAP" id="MF_01499">
    <property type="entry name" value="DacA"/>
    <property type="match status" value="1"/>
</dbReference>
<dbReference type="Pfam" id="PF02457">
    <property type="entry name" value="DAC"/>
    <property type="match status" value="1"/>
</dbReference>
<evidence type="ECO:0000313" key="12">
    <source>
        <dbReference type="EMBL" id="HCE18619.1"/>
    </source>
</evidence>
<evidence type="ECO:0000256" key="10">
    <source>
        <dbReference type="HAMAP-Rule" id="MF_01499"/>
    </source>
</evidence>
<dbReference type="Gene3D" id="3.40.1700.10">
    <property type="entry name" value="DNA integrity scanning protein, DisA, N-terminal domain"/>
    <property type="match status" value="1"/>
</dbReference>
<evidence type="ECO:0000313" key="13">
    <source>
        <dbReference type="Proteomes" id="UP000264141"/>
    </source>
</evidence>
<comment type="caution">
    <text evidence="12">The sequence shown here is derived from an EMBL/GenBank/DDBJ whole genome shotgun (WGS) entry which is preliminary data.</text>
</comment>
<protein>
    <recommendedName>
        <fullName evidence="10">Diadenylate cyclase</fullName>
        <shortName evidence="10">DAC</shortName>
        <ecNumber evidence="10">2.7.7.85</ecNumber>
    </recommendedName>
    <alternativeName>
        <fullName evidence="10">Cyclic-di-AMP synthase</fullName>
        <shortName evidence="10">c-di-AMP synthase</shortName>
    </alternativeName>
</protein>
<dbReference type="AlphaFoldDB" id="A0A3D1JJ69"/>
<dbReference type="FunFam" id="3.40.1700.10:FF:000002">
    <property type="entry name" value="Diadenylate cyclase"/>
    <property type="match status" value="1"/>
</dbReference>
<name>A0A3D1JJ69_9CHLR</name>
<proteinExistence type="inferred from homology"/>
<keyword evidence="2 10" id="KW-1003">Cell membrane</keyword>
<keyword evidence="9 10" id="KW-0472">Membrane</keyword>
<dbReference type="GO" id="GO:0005524">
    <property type="term" value="F:ATP binding"/>
    <property type="evidence" value="ECO:0007669"/>
    <property type="project" value="UniProtKB-UniRule"/>
</dbReference>
<dbReference type="GO" id="GO:0006171">
    <property type="term" value="P:cAMP biosynthetic process"/>
    <property type="evidence" value="ECO:0007669"/>
    <property type="project" value="InterPro"/>
</dbReference>
<dbReference type="OrthoDB" id="9807385at2"/>
<dbReference type="InterPro" id="IPR014046">
    <property type="entry name" value="C-di-AMP_synthase"/>
</dbReference>
<comment type="caution">
    <text evidence="10">Lacks conserved residue(s) required for the propagation of feature annotation.</text>
</comment>
<feature type="transmembrane region" description="Helical" evidence="10">
    <location>
        <begin position="44"/>
        <end position="62"/>
    </location>
</feature>
<evidence type="ECO:0000256" key="7">
    <source>
        <dbReference type="ARBA" id="ARBA00022840"/>
    </source>
</evidence>
<dbReference type="InterPro" id="IPR034701">
    <property type="entry name" value="CdaA"/>
</dbReference>
<keyword evidence="3 10" id="KW-0808">Transferase</keyword>
<dbReference type="EMBL" id="DPBP01000048">
    <property type="protein sequence ID" value="HCE18619.1"/>
    <property type="molecule type" value="Genomic_DNA"/>
</dbReference>
<gene>
    <name evidence="10" type="primary">dacA</name>
    <name evidence="12" type="ORF">DEQ80_12250</name>
</gene>
<dbReference type="PANTHER" id="PTHR34185">
    <property type="entry name" value="DIADENYLATE CYCLASE"/>
    <property type="match status" value="1"/>
</dbReference>
<evidence type="ECO:0000256" key="3">
    <source>
        <dbReference type="ARBA" id="ARBA00022679"/>
    </source>
</evidence>
<dbReference type="GO" id="GO:0004016">
    <property type="term" value="F:adenylate cyclase activity"/>
    <property type="evidence" value="ECO:0007669"/>
    <property type="project" value="UniProtKB-UniRule"/>
</dbReference>
<evidence type="ECO:0000256" key="4">
    <source>
        <dbReference type="ARBA" id="ARBA00022692"/>
    </source>
</evidence>
<comment type="similarity">
    <text evidence="10">Belongs to the adenylate cyclase family. DacA/CdaA subfamily.</text>
</comment>
<evidence type="ECO:0000256" key="1">
    <source>
        <dbReference type="ARBA" id="ARBA00000877"/>
    </source>
</evidence>
<dbReference type="STRING" id="229919.GCA_001050195_02244"/>
<dbReference type="NCBIfam" id="TIGR00159">
    <property type="entry name" value="diadenylate cyclase CdaA"/>
    <property type="match status" value="1"/>
</dbReference>
<evidence type="ECO:0000256" key="8">
    <source>
        <dbReference type="ARBA" id="ARBA00022989"/>
    </source>
</evidence>
<evidence type="ECO:0000256" key="6">
    <source>
        <dbReference type="ARBA" id="ARBA00022741"/>
    </source>
</evidence>
<dbReference type="InterPro" id="IPR036888">
    <property type="entry name" value="DNA_integrity_DisA_N_sf"/>
</dbReference>
<dbReference type="SUPFAM" id="SSF143597">
    <property type="entry name" value="YojJ-like"/>
    <property type="match status" value="1"/>
</dbReference>
<dbReference type="PROSITE" id="PS51794">
    <property type="entry name" value="DAC"/>
    <property type="match status" value="1"/>
</dbReference>
<evidence type="ECO:0000256" key="5">
    <source>
        <dbReference type="ARBA" id="ARBA00022695"/>
    </source>
</evidence>
<feature type="transmembrane region" description="Helical" evidence="10">
    <location>
        <begin position="15"/>
        <end position="37"/>
    </location>
</feature>
<keyword evidence="5 10" id="KW-0548">Nucleotidyltransferase</keyword>